<dbReference type="EMBL" id="JBIGIC010000006">
    <property type="protein sequence ID" value="MFG6487681.1"/>
    <property type="molecule type" value="Genomic_DNA"/>
</dbReference>
<evidence type="ECO:0000259" key="1">
    <source>
        <dbReference type="PROSITE" id="PS51819"/>
    </source>
</evidence>
<organism evidence="2 3">
    <name type="scientific">Pelomonas candidula</name>
    <dbReference type="NCBI Taxonomy" id="3299025"/>
    <lineage>
        <taxon>Bacteria</taxon>
        <taxon>Pseudomonadati</taxon>
        <taxon>Pseudomonadota</taxon>
        <taxon>Betaproteobacteria</taxon>
        <taxon>Burkholderiales</taxon>
        <taxon>Sphaerotilaceae</taxon>
        <taxon>Roseateles</taxon>
    </lineage>
</organism>
<dbReference type="InterPro" id="IPR050383">
    <property type="entry name" value="GlyoxalaseI/FosfomycinResist"/>
</dbReference>
<dbReference type="Gene3D" id="3.10.180.10">
    <property type="entry name" value="2,3-Dihydroxybiphenyl 1,2-Dioxygenase, domain 1"/>
    <property type="match status" value="1"/>
</dbReference>
<dbReference type="InterPro" id="IPR029068">
    <property type="entry name" value="Glyas_Bleomycin-R_OHBP_Dase"/>
</dbReference>
<sequence>MHFKRIAHVCLHVTDLQRSLAYYGRLGFTEVFHFTRKGRDFGRYLQVADQCFLELFEEPGRGPVVNNGIVHFCLETDNLQALMAFLDAQGVSYTAPKLGGDFTWQIWLEDPDGNKFEVHAYTDRSMQQHGGTMEADW</sequence>
<evidence type="ECO:0000313" key="3">
    <source>
        <dbReference type="Proteomes" id="UP001606134"/>
    </source>
</evidence>
<evidence type="ECO:0000313" key="2">
    <source>
        <dbReference type="EMBL" id="MFG6487681.1"/>
    </source>
</evidence>
<dbReference type="InterPro" id="IPR004360">
    <property type="entry name" value="Glyas_Fos-R_dOase_dom"/>
</dbReference>
<dbReference type="PANTHER" id="PTHR21366">
    <property type="entry name" value="GLYOXALASE FAMILY PROTEIN"/>
    <property type="match status" value="1"/>
</dbReference>
<comment type="caution">
    <text evidence="2">The sequence shown here is derived from an EMBL/GenBank/DDBJ whole genome shotgun (WGS) entry which is preliminary data.</text>
</comment>
<keyword evidence="3" id="KW-1185">Reference proteome</keyword>
<dbReference type="Proteomes" id="UP001606134">
    <property type="component" value="Unassembled WGS sequence"/>
</dbReference>
<accession>A0ABW7HD68</accession>
<dbReference type="CDD" id="cd06587">
    <property type="entry name" value="VOC"/>
    <property type="match status" value="1"/>
</dbReference>
<gene>
    <name evidence="2" type="ORF">ACG04R_13445</name>
</gene>
<dbReference type="SUPFAM" id="SSF54593">
    <property type="entry name" value="Glyoxalase/Bleomycin resistance protein/Dihydroxybiphenyl dioxygenase"/>
    <property type="match status" value="1"/>
</dbReference>
<dbReference type="PROSITE" id="PS51819">
    <property type="entry name" value="VOC"/>
    <property type="match status" value="1"/>
</dbReference>
<dbReference type="Pfam" id="PF00903">
    <property type="entry name" value="Glyoxalase"/>
    <property type="match status" value="1"/>
</dbReference>
<dbReference type="RefSeq" id="WP_394411047.1">
    <property type="nucleotide sequence ID" value="NZ_JBIGIC010000006.1"/>
</dbReference>
<dbReference type="InterPro" id="IPR037523">
    <property type="entry name" value="VOC_core"/>
</dbReference>
<proteinExistence type="predicted"/>
<protein>
    <submittedName>
        <fullName evidence="2">VOC family protein</fullName>
    </submittedName>
</protein>
<feature type="domain" description="VOC" evidence="1">
    <location>
        <begin position="5"/>
        <end position="121"/>
    </location>
</feature>
<reference evidence="2 3" key="1">
    <citation type="submission" date="2024-08" db="EMBL/GenBank/DDBJ databases">
        <authorList>
            <person name="Lu H."/>
        </authorList>
    </citation>
    <scope>NUCLEOTIDE SEQUENCE [LARGE SCALE GENOMIC DNA]</scope>
    <source>
        <strain evidence="2 3">BYS78W</strain>
    </source>
</reference>
<dbReference type="PANTHER" id="PTHR21366:SF14">
    <property type="entry name" value="GLYOXALASE DOMAIN-CONTAINING PROTEIN 5"/>
    <property type="match status" value="1"/>
</dbReference>
<name>A0ABW7HD68_9BURK</name>